<keyword evidence="2" id="KW-0813">Transport</keyword>
<sequence>ESSAFDLHYLCTLKIKFTSLYRIMKKYILDLTVTENVRLHANYVLLKLTSPSPLPDMLPGQFAEIRVDGSPTTFLRRPISINYVDRQRNEVWFLIQLIGDGTRQLGEAKAGDTVNVVLPLGNGFTMPEKASDKLLLVGGGVGTAPMLYLGEQLAKNGSKPAFLLGARSDKDLLQLEQFAAYGDVYTTTEDGSHGEKGYVTQHSILNKVQFEQIYTCGPKPMMMAVAKYAKSKDIACEVSLENTMACGIGACLCCVENTTEGHLCVCKEGPVFNINKLLWQI</sequence>
<dbReference type="InterPro" id="IPR017927">
    <property type="entry name" value="FAD-bd_FR_type"/>
</dbReference>
<comment type="cofactor">
    <cofactor evidence="11">
        <name>[2Fe-2S] cluster</name>
        <dbReference type="ChEBI" id="CHEBI:190135"/>
    </cofactor>
</comment>
<evidence type="ECO:0000256" key="13">
    <source>
        <dbReference type="PIRSR" id="PIRSR006816-2"/>
    </source>
</evidence>
<keyword evidence="7" id="KW-0665">Pyrimidine biosynthesis</keyword>
<dbReference type="InterPro" id="IPR050353">
    <property type="entry name" value="PyrK_electron_transfer"/>
</dbReference>
<dbReference type="InterPro" id="IPR001433">
    <property type="entry name" value="OxRdtase_FAD/NAD-bd"/>
</dbReference>
<reference evidence="15 16" key="1">
    <citation type="submission" date="2016-02" db="EMBL/GenBank/DDBJ databases">
        <authorList>
            <person name="Wen L."/>
            <person name="He K."/>
            <person name="Yang H."/>
        </authorList>
    </citation>
    <scope>NUCLEOTIDE SEQUENCE [LARGE SCALE GENOMIC DNA]</scope>
    <source>
        <strain evidence="15 16">KLE1704</strain>
    </source>
</reference>
<keyword evidence="3 12" id="KW-0285">Flavoprotein</keyword>
<dbReference type="CDD" id="cd06218">
    <property type="entry name" value="DHOD_e_trans"/>
    <property type="match status" value="1"/>
</dbReference>
<dbReference type="Pfam" id="PF10418">
    <property type="entry name" value="DHODB_Fe-S_bind"/>
    <property type="match status" value="1"/>
</dbReference>
<dbReference type="Proteomes" id="UP000070319">
    <property type="component" value="Unassembled WGS sequence"/>
</dbReference>
<dbReference type="InterPro" id="IPR039261">
    <property type="entry name" value="FNR_nucleotide-bd"/>
</dbReference>
<dbReference type="PROSITE" id="PS51384">
    <property type="entry name" value="FAD_FR"/>
    <property type="match status" value="1"/>
</dbReference>
<protein>
    <submittedName>
        <fullName evidence="15">Oxidoreductase NAD-binding domain protein</fullName>
    </submittedName>
</protein>
<evidence type="ECO:0000313" key="15">
    <source>
        <dbReference type="EMBL" id="KXT41452.1"/>
    </source>
</evidence>
<keyword evidence="9 13" id="KW-0408">Iron</keyword>
<keyword evidence="4 13" id="KW-0001">2Fe-2S</keyword>
<dbReference type="PATRIC" id="fig|329854.7.peg.4980"/>
<dbReference type="Gene3D" id="3.40.50.80">
    <property type="entry name" value="Nucleotide-binding domain of ferredoxin-NADP reductase (FNR) module"/>
    <property type="match status" value="1"/>
</dbReference>
<evidence type="ECO:0000313" key="16">
    <source>
        <dbReference type="Proteomes" id="UP000070319"/>
    </source>
</evidence>
<feature type="binding site" evidence="12">
    <location>
        <begin position="77"/>
        <end position="80"/>
    </location>
    <ligand>
        <name>FAD</name>
        <dbReference type="ChEBI" id="CHEBI:57692"/>
    </ligand>
</feature>
<dbReference type="PANTHER" id="PTHR43513:SF3">
    <property type="entry name" value="DIHYDROOROTATE DEHYDROGENASE B (NAD(+)), ELECTRON TRANSFER SUBUNIT-RELATED"/>
    <property type="match status" value="1"/>
</dbReference>
<dbReference type="Gene3D" id="2.40.30.10">
    <property type="entry name" value="Translation factors"/>
    <property type="match status" value="1"/>
</dbReference>
<comment type="cofactor">
    <cofactor evidence="12">
        <name>FAD</name>
        <dbReference type="ChEBI" id="CHEBI:57692"/>
    </cofactor>
    <text evidence="12">Binds 1 FAD per subunit.</text>
</comment>
<dbReference type="SUPFAM" id="SSF63380">
    <property type="entry name" value="Riboflavin synthase domain-like"/>
    <property type="match status" value="1"/>
</dbReference>
<keyword evidence="10 13" id="KW-0411">Iron-sulfur</keyword>
<feature type="non-terminal residue" evidence="15">
    <location>
        <position position="1"/>
    </location>
</feature>
<feature type="binding site" evidence="13">
    <location>
        <position position="246"/>
    </location>
    <ligand>
        <name>[2Fe-2S] cluster</name>
        <dbReference type="ChEBI" id="CHEBI:190135"/>
    </ligand>
</feature>
<comment type="cofactor">
    <cofactor evidence="13">
        <name>[2Fe-2S] cluster</name>
        <dbReference type="ChEBI" id="CHEBI:190135"/>
    </cofactor>
    <text evidence="13">Binds 1 [2Fe-2S] cluster per subunit.</text>
</comment>
<dbReference type="GO" id="GO:0016491">
    <property type="term" value="F:oxidoreductase activity"/>
    <property type="evidence" value="ECO:0007669"/>
    <property type="project" value="InterPro"/>
</dbReference>
<evidence type="ECO:0000256" key="12">
    <source>
        <dbReference type="PIRSR" id="PIRSR006816-1"/>
    </source>
</evidence>
<evidence type="ECO:0000256" key="9">
    <source>
        <dbReference type="ARBA" id="ARBA00023004"/>
    </source>
</evidence>
<proteinExistence type="inferred from homology"/>
<comment type="similarity">
    <text evidence="1">Belongs to the PyrK family.</text>
</comment>
<evidence type="ECO:0000259" key="14">
    <source>
        <dbReference type="PROSITE" id="PS51384"/>
    </source>
</evidence>
<feature type="binding site" evidence="13">
    <location>
        <position position="254"/>
    </location>
    <ligand>
        <name>[2Fe-2S] cluster</name>
        <dbReference type="ChEBI" id="CHEBI:190135"/>
    </ligand>
</feature>
<feature type="binding site" evidence="13">
    <location>
        <position position="251"/>
    </location>
    <ligand>
        <name>[2Fe-2S] cluster</name>
        <dbReference type="ChEBI" id="CHEBI:190135"/>
    </ligand>
</feature>
<dbReference type="InterPro" id="IPR023455">
    <property type="entry name" value="Dihydroorotate_DHASE_ETsu"/>
</dbReference>
<feature type="domain" description="FAD-binding FR-type" evidence="14">
    <location>
        <begin position="26"/>
        <end position="126"/>
    </location>
</feature>
<dbReference type="GO" id="GO:0046872">
    <property type="term" value="F:metal ion binding"/>
    <property type="evidence" value="ECO:0007669"/>
    <property type="project" value="UniProtKB-KW"/>
</dbReference>
<feature type="binding site" evidence="13">
    <location>
        <position position="266"/>
    </location>
    <ligand>
        <name>[2Fe-2S] cluster</name>
        <dbReference type="ChEBI" id="CHEBI:190135"/>
    </ligand>
</feature>
<dbReference type="PANTHER" id="PTHR43513">
    <property type="entry name" value="DIHYDROOROTATE DEHYDROGENASE B (NAD(+)), ELECTRON TRANSFER SUBUNIT"/>
    <property type="match status" value="1"/>
</dbReference>
<dbReference type="EMBL" id="LTDF01000171">
    <property type="protein sequence ID" value="KXT41452.1"/>
    <property type="molecule type" value="Genomic_DNA"/>
</dbReference>
<evidence type="ECO:0000256" key="2">
    <source>
        <dbReference type="ARBA" id="ARBA00022448"/>
    </source>
</evidence>
<dbReference type="HAMAP" id="MF_01211">
    <property type="entry name" value="DHODB_Fe_S_bind"/>
    <property type="match status" value="1"/>
</dbReference>
<evidence type="ECO:0000256" key="7">
    <source>
        <dbReference type="ARBA" id="ARBA00022975"/>
    </source>
</evidence>
<keyword evidence="5 13" id="KW-0479">Metal-binding</keyword>
<dbReference type="GO" id="GO:0050660">
    <property type="term" value="F:flavin adenine dinucleotide binding"/>
    <property type="evidence" value="ECO:0007669"/>
    <property type="project" value="InterPro"/>
</dbReference>
<dbReference type="InterPro" id="IPR017938">
    <property type="entry name" value="Riboflavin_synthase-like_b-brl"/>
</dbReference>
<evidence type="ECO:0000256" key="8">
    <source>
        <dbReference type="ARBA" id="ARBA00022982"/>
    </source>
</evidence>
<dbReference type="PIRSF" id="PIRSF006816">
    <property type="entry name" value="Cyc3_hyd_g"/>
    <property type="match status" value="1"/>
</dbReference>
<gene>
    <name evidence="15" type="ORF">HMPREF2531_04907</name>
</gene>
<dbReference type="GO" id="GO:0006221">
    <property type="term" value="P:pyrimidine nucleotide biosynthetic process"/>
    <property type="evidence" value="ECO:0007669"/>
    <property type="project" value="UniProtKB-KW"/>
</dbReference>
<evidence type="ECO:0000256" key="10">
    <source>
        <dbReference type="ARBA" id="ARBA00023014"/>
    </source>
</evidence>
<dbReference type="PRINTS" id="PR00409">
    <property type="entry name" value="PHDIOXRDTASE"/>
</dbReference>
<evidence type="ECO:0000256" key="5">
    <source>
        <dbReference type="ARBA" id="ARBA00022723"/>
    </source>
</evidence>
<keyword evidence="8" id="KW-0249">Electron transport</keyword>
<evidence type="ECO:0000256" key="3">
    <source>
        <dbReference type="ARBA" id="ARBA00022630"/>
    </source>
</evidence>
<evidence type="ECO:0000256" key="1">
    <source>
        <dbReference type="ARBA" id="ARBA00006422"/>
    </source>
</evidence>
<dbReference type="InterPro" id="IPR012165">
    <property type="entry name" value="Cyt_c3_hydrogenase_gsu"/>
</dbReference>
<evidence type="ECO:0000256" key="4">
    <source>
        <dbReference type="ARBA" id="ARBA00022714"/>
    </source>
</evidence>
<name>A0A139KQJ1_9BACE</name>
<dbReference type="Gene3D" id="2.10.240.10">
    <property type="entry name" value="Dihydroorotate dehydrogenase, electron transfer subunit"/>
    <property type="match status" value="1"/>
</dbReference>
<keyword evidence="6 12" id="KW-0274">FAD</keyword>
<feature type="binding site" evidence="12">
    <location>
        <begin position="94"/>
        <end position="96"/>
    </location>
    <ligand>
        <name>FAD</name>
        <dbReference type="ChEBI" id="CHEBI:57692"/>
    </ligand>
</feature>
<organism evidence="15">
    <name type="scientific">Bacteroides intestinalis</name>
    <dbReference type="NCBI Taxonomy" id="329854"/>
    <lineage>
        <taxon>Bacteria</taxon>
        <taxon>Pseudomonadati</taxon>
        <taxon>Bacteroidota</taxon>
        <taxon>Bacteroidia</taxon>
        <taxon>Bacteroidales</taxon>
        <taxon>Bacteroidaceae</taxon>
        <taxon>Bacteroides</taxon>
    </lineage>
</organism>
<dbReference type="AlphaFoldDB" id="A0A139KQJ1"/>
<comment type="caution">
    <text evidence="15">The sequence shown here is derived from an EMBL/GenBank/DDBJ whole genome shotgun (WGS) entry which is preliminary data.</text>
</comment>
<evidence type="ECO:0000256" key="11">
    <source>
        <dbReference type="ARBA" id="ARBA00034078"/>
    </source>
</evidence>
<dbReference type="InterPro" id="IPR019480">
    <property type="entry name" value="Dihydroorotate_DH_Fe-S-bd"/>
</dbReference>
<accession>A0A139KQJ1</accession>
<dbReference type="GO" id="GO:0051537">
    <property type="term" value="F:2 iron, 2 sulfur cluster binding"/>
    <property type="evidence" value="ECO:0007669"/>
    <property type="project" value="UniProtKB-KW"/>
</dbReference>
<feature type="binding site" evidence="12">
    <location>
        <begin position="101"/>
        <end position="102"/>
    </location>
    <ligand>
        <name>FAD</name>
        <dbReference type="ChEBI" id="CHEBI:57692"/>
    </ligand>
</feature>
<dbReference type="Pfam" id="PF00175">
    <property type="entry name" value="NAD_binding_1"/>
    <property type="match status" value="1"/>
</dbReference>
<evidence type="ECO:0000256" key="6">
    <source>
        <dbReference type="ARBA" id="ARBA00022827"/>
    </source>
</evidence>
<dbReference type="InterPro" id="IPR037117">
    <property type="entry name" value="Dihydroorotate_DH_ele_sf"/>
</dbReference>
<dbReference type="SUPFAM" id="SSF52343">
    <property type="entry name" value="Ferredoxin reductase-like, C-terminal NADP-linked domain"/>
    <property type="match status" value="1"/>
</dbReference>